<name>A0A1H6KMY0_RUMFL</name>
<dbReference type="NCBIfam" id="TIGR02175">
    <property type="entry name" value="PorC_KorC"/>
    <property type="match status" value="1"/>
</dbReference>
<keyword evidence="3" id="KW-0670">Pyruvate</keyword>
<proteinExistence type="predicted"/>
<dbReference type="Proteomes" id="UP000183190">
    <property type="component" value="Unassembled WGS sequence"/>
</dbReference>
<dbReference type="InterPro" id="IPR002869">
    <property type="entry name" value="Pyrv_flavodox_OxRed_cen"/>
</dbReference>
<reference evidence="3 4" key="1">
    <citation type="submission" date="2016-10" db="EMBL/GenBank/DDBJ databases">
        <authorList>
            <person name="de Groot N.N."/>
        </authorList>
    </citation>
    <scope>NUCLEOTIDE SEQUENCE [LARGE SCALE GENOMIC DNA]</scope>
    <source>
        <strain evidence="3 4">YAD2003</strain>
    </source>
</reference>
<dbReference type="PANTHER" id="PTHR43366">
    <property type="entry name" value="PYRUVATE SYNTHASE SUBUNIT PORC"/>
    <property type="match status" value="1"/>
</dbReference>
<dbReference type="Gene3D" id="3.40.920.10">
    <property type="entry name" value="Pyruvate-ferredoxin oxidoreductase, PFOR, domain III"/>
    <property type="match status" value="1"/>
</dbReference>
<accession>A0A1H6KMY0</accession>
<dbReference type="GO" id="GO:0016625">
    <property type="term" value="F:oxidoreductase activity, acting on the aldehyde or oxo group of donors, iron-sulfur protein as acceptor"/>
    <property type="evidence" value="ECO:0007669"/>
    <property type="project" value="InterPro"/>
</dbReference>
<protein>
    <submittedName>
        <fullName evidence="3">Pyruvate ferredoxin oxidoreductase gamma subunit</fullName>
    </submittedName>
</protein>
<dbReference type="Pfam" id="PF01558">
    <property type="entry name" value="POR"/>
    <property type="match status" value="1"/>
</dbReference>
<dbReference type="AlphaFoldDB" id="A0A1H6KMY0"/>
<evidence type="ECO:0000259" key="2">
    <source>
        <dbReference type="Pfam" id="PF01558"/>
    </source>
</evidence>
<feature type="domain" description="Pyruvate/ketoisovalerate oxidoreductase catalytic" evidence="2">
    <location>
        <begin position="21"/>
        <end position="177"/>
    </location>
</feature>
<dbReference type="InterPro" id="IPR011894">
    <property type="entry name" value="PorC_KorC"/>
</dbReference>
<dbReference type="InterPro" id="IPR051626">
    <property type="entry name" value="Oxidoreductase_gamma_subunit"/>
</dbReference>
<dbReference type="EMBL" id="FNWV01000008">
    <property type="protein sequence ID" value="SEH72897.1"/>
    <property type="molecule type" value="Genomic_DNA"/>
</dbReference>
<evidence type="ECO:0000256" key="1">
    <source>
        <dbReference type="ARBA" id="ARBA00023002"/>
    </source>
</evidence>
<evidence type="ECO:0000313" key="4">
    <source>
        <dbReference type="Proteomes" id="UP000183190"/>
    </source>
</evidence>
<evidence type="ECO:0000313" key="3">
    <source>
        <dbReference type="EMBL" id="SEH72897.1"/>
    </source>
</evidence>
<dbReference type="PANTHER" id="PTHR43366:SF1">
    <property type="entry name" value="PYRUVATE SYNTHASE SUBUNIT PORC"/>
    <property type="match status" value="1"/>
</dbReference>
<dbReference type="SUPFAM" id="SSF53323">
    <property type="entry name" value="Pyruvate-ferredoxin oxidoreductase, PFOR, domain III"/>
    <property type="match status" value="1"/>
</dbReference>
<dbReference type="OrthoDB" id="9794954at2"/>
<keyword evidence="1" id="KW-0560">Oxidoreductase</keyword>
<organism evidence="3 4">
    <name type="scientific">Ruminococcus flavefaciens</name>
    <dbReference type="NCBI Taxonomy" id="1265"/>
    <lineage>
        <taxon>Bacteria</taxon>
        <taxon>Bacillati</taxon>
        <taxon>Bacillota</taxon>
        <taxon>Clostridia</taxon>
        <taxon>Eubacteriales</taxon>
        <taxon>Oscillospiraceae</taxon>
        <taxon>Ruminococcus</taxon>
    </lineage>
</organism>
<sequence>MSSLNNKNGASSSEIIWLGRGGQGAFTAAKLLGAAYTIDDDNKYALAFPSFGPERRGAPVRAFTKLDTKPVVDRSQTEKADFIVIIDDTLYSPQLHGLLKPTGKIIVNSKNNIDGALTFDADSIAAEFRLPTANTIMLGLLVGLSNVVTSDEAVEAIKGYMPKKIQERNINALLRAVQEVAE</sequence>
<gene>
    <name evidence="3" type="ORF">SAMN02910265_02371</name>
</gene>
<dbReference type="InterPro" id="IPR019752">
    <property type="entry name" value="Pyrv/ketoisovalerate_OxRed_cat"/>
</dbReference>
<dbReference type="RefSeq" id="WP_074717605.1">
    <property type="nucleotide sequence ID" value="NZ_FNWV01000008.1"/>
</dbReference>